<gene>
    <name evidence="3" type="ORF">E5A74_19270</name>
</gene>
<feature type="region of interest" description="Disordered" evidence="1">
    <location>
        <begin position="1"/>
        <end position="44"/>
    </location>
</feature>
<dbReference type="Pfam" id="PF24096">
    <property type="entry name" value="DUF7379"/>
    <property type="match status" value="1"/>
</dbReference>
<reference evidence="3 4" key="1">
    <citation type="submission" date="2019-04" db="EMBL/GenBank/DDBJ databases">
        <title>Sphingomonas psychrotolerans sp. nov., isolated from soil in the Tianshan Mountains, Xinjiang, China.</title>
        <authorList>
            <person name="Luo Y."/>
            <person name="Sheng H."/>
        </authorList>
    </citation>
    <scope>NUCLEOTIDE SEQUENCE [LARGE SCALE GENOMIC DNA]</scope>
    <source>
        <strain evidence="3 4">KIS18-15</strain>
    </source>
</reference>
<organism evidence="3 4">
    <name type="scientific">Sphingomonas naasensis</name>
    <dbReference type="NCBI Taxonomy" id="1344951"/>
    <lineage>
        <taxon>Bacteria</taxon>
        <taxon>Pseudomonadati</taxon>
        <taxon>Pseudomonadota</taxon>
        <taxon>Alphaproteobacteria</taxon>
        <taxon>Sphingomonadales</taxon>
        <taxon>Sphingomonadaceae</taxon>
        <taxon>Sphingomonas</taxon>
    </lineage>
</organism>
<sequence length="728" mass="79905">MAIRASWEAAASDPLPMGSHGLASRKSGRGPARKSTRRNPGITPICHPCVEGRHSGDQGCPHAPWPAWTPPGPIVARFAGASGGSAAAMRAWSTPDRQCSRESMSKLRLIPSLAFGLMLTSAANPPPPAAAPLAAKCVRGWSGSVQFTRKQTSSVSKSVPRIAGKGIQTTSSTTSYDYSALITVRETPERTGDSVARARATSLLTFSESRSSTDQLMCSGERQPRTMSGSFTTKRETRAETPGVPATFGVTMSSNGAYSIGITLPSLHSTSTGSNSSSYSGQCKPKEGGSTTVPVSYGRTDPISFSTDGSHRAPLSNLDHLSNSYSKTYGNITDTLRWNLRRCGSPLRMVDLKFEDMKFPNWEEWREITPQNRTIDGNIVKMKAIVANDSSEEQSAKLVFKDRSSLKGADPRDADLLKEISFSVAAGEEKTVEFLWDSSGYAWFDSGQQRSRQIIKAEIWDKNKKIDDLERNLNLAPRPLVLVHGYWTDWLMWRAWSSMLNDTHYGGWQAFAVGERPEKGKMDMGESATSFKPTKTISQNAAELASYIRYAQEFSNAWHVDIVAHTMGGLVARQYIHQSMPIYPDRKPQVVHLMMMGTPNLGTPCADIMSAPLEAVGKRVEALREMRTSVVAQFNKQIFERKGVEFSALAGASSILSLPRCYSMESHDGFTPVPSQLWTIADTARMNIAYDEMASGGVFGYFVLPRVRRAPDGRERGQVIEPPTRRRF</sequence>
<name>A0A4S1WBH0_9SPHN</name>
<feature type="region of interest" description="Disordered" evidence="1">
    <location>
        <begin position="269"/>
        <end position="296"/>
    </location>
</feature>
<evidence type="ECO:0000313" key="4">
    <source>
        <dbReference type="Proteomes" id="UP000309848"/>
    </source>
</evidence>
<evidence type="ECO:0000259" key="2">
    <source>
        <dbReference type="Pfam" id="PF24096"/>
    </source>
</evidence>
<proteinExistence type="predicted"/>
<feature type="compositionally biased region" description="Low complexity" evidence="1">
    <location>
        <begin position="269"/>
        <end position="280"/>
    </location>
</feature>
<comment type="caution">
    <text evidence="3">The sequence shown here is derived from an EMBL/GenBank/DDBJ whole genome shotgun (WGS) entry which is preliminary data.</text>
</comment>
<feature type="compositionally biased region" description="Basic residues" evidence="1">
    <location>
        <begin position="26"/>
        <end position="37"/>
    </location>
</feature>
<dbReference type="Proteomes" id="UP000309848">
    <property type="component" value="Unassembled WGS sequence"/>
</dbReference>
<dbReference type="AlphaFoldDB" id="A0A4S1WBH0"/>
<accession>A0A4S1WBH0</accession>
<keyword evidence="4" id="KW-1185">Reference proteome</keyword>
<evidence type="ECO:0000313" key="3">
    <source>
        <dbReference type="EMBL" id="TGX37916.1"/>
    </source>
</evidence>
<dbReference type="InterPro" id="IPR029058">
    <property type="entry name" value="AB_hydrolase_fold"/>
</dbReference>
<dbReference type="OrthoDB" id="556502at2"/>
<feature type="domain" description="DUF7379" evidence="2">
    <location>
        <begin position="535"/>
        <end position="608"/>
    </location>
</feature>
<dbReference type="InterPro" id="IPR055803">
    <property type="entry name" value="DUF7379"/>
</dbReference>
<protein>
    <recommendedName>
        <fullName evidence="2">DUF7379 domain-containing protein</fullName>
    </recommendedName>
</protein>
<dbReference type="SUPFAM" id="SSF53474">
    <property type="entry name" value="alpha/beta-Hydrolases"/>
    <property type="match status" value="1"/>
</dbReference>
<dbReference type="Gene3D" id="3.40.50.1820">
    <property type="entry name" value="alpha/beta hydrolase"/>
    <property type="match status" value="1"/>
</dbReference>
<evidence type="ECO:0000256" key="1">
    <source>
        <dbReference type="SAM" id="MobiDB-lite"/>
    </source>
</evidence>
<dbReference type="EMBL" id="SRXU01000011">
    <property type="protein sequence ID" value="TGX37916.1"/>
    <property type="molecule type" value="Genomic_DNA"/>
</dbReference>
<feature type="region of interest" description="Disordered" evidence="1">
    <location>
        <begin position="212"/>
        <end position="248"/>
    </location>
</feature>